<organism evidence="4 5">
    <name type="scientific">Noviherbaspirillum galbum</name>
    <dbReference type="NCBI Taxonomy" id="2709383"/>
    <lineage>
        <taxon>Bacteria</taxon>
        <taxon>Pseudomonadati</taxon>
        <taxon>Pseudomonadota</taxon>
        <taxon>Betaproteobacteria</taxon>
        <taxon>Burkholderiales</taxon>
        <taxon>Oxalobacteraceae</taxon>
        <taxon>Noviherbaspirillum</taxon>
    </lineage>
</organism>
<sequence>MSNRYLEPIVQALGNALHQPILIAALLVGVVLLCLRLVPKGKRGELAVTAAKKLTVDGKVYRDLNNVTLATPTGTTQIDHVIVSRQGIFVIETKNMAGWIFGSENQPRWTQRMGSGATHQFQNPLHQNARHVRVLKEFLGVPDEALHSIVVFIGEAELKSPLPDNVMTGGFIPYIKAETSEVFTPDEVEDIVQRLQAGRMAPGRKTDKAHLGSLAQRHGRKQA</sequence>
<evidence type="ECO:0000256" key="2">
    <source>
        <dbReference type="SAM" id="Phobius"/>
    </source>
</evidence>
<comment type="caution">
    <text evidence="4">The sequence shown here is derived from an EMBL/GenBank/DDBJ whole genome shotgun (WGS) entry which is preliminary data.</text>
</comment>
<evidence type="ECO:0000259" key="3">
    <source>
        <dbReference type="PROSITE" id="PS50965"/>
    </source>
</evidence>
<dbReference type="AlphaFoldDB" id="A0A6B3SH92"/>
<dbReference type="Proteomes" id="UP000482155">
    <property type="component" value="Unassembled WGS sequence"/>
</dbReference>
<keyword evidence="2" id="KW-0472">Membrane</keyword>
<name>A0A6B3SH92_9BURK</name>
<dbReference type="PROSITE" id="PS50965">
    <property type="entry name" value="NERD"/>
    <property type="match status" value="1"/>
</dbReference>
<feature type="region of interest" description="Disordered" evidence="1">
    <location>
        <begin position="198"/>
        <end position="223"/>
    </location>
</feature>
<protein>
    <submittedName>
        <fullName evidence="4">NERD domain-containing protein</fullName>
    </submittedName>
</protein>
<reference evidence="4 5" key="1">
    <citation type="submission" date="2020-02" db="EMBL/GenBank/DDBJ databases">
        <authorList>
            <person name="Kim M.K."/>
        </authorList>
    </citation>
    <scope>NUCLEOTIDE SEQUENCE [LARGE SCALE GENOMIC DNA]</scope>
    <source>
        <strain evidence="4 5">17J57-3</strain>
    </source>
</reference>
<dbReference type="RefSeq" id="WP_163960723.1">
    <property type="nucleotide sequence ID" value="NZ_JAAIVB010000011.1"/>
</dbReference>
<evidence type="ECO:0000313" key="4">
    <source>
        <dbReference type="EMBL" id="NEX60231.1"/>
    </source>
</evidence>
<keyword evidence="5" id="KW-1185">Reference proteome</keyword>
<keyword evidence="2" id="KW-1133">Transmembrane helix</keyword>
<dbReference type="InterPro" id="IPR011528">
    <property type="entry name" value="NERD"/>
</dbReference>
<dbReference type="Pfam" id="PF08378">
    <property type="entry name" value="NERD"/>
    <property type="match status" value="1"/>
</dbReference>
<gene>
    <name evidence="4" type="ORF">G3574_03985</name>
</gene>
<accession>A0A6B3SH92</accession>
<feature type="transmembrane region" description="Helical" evidence="2">
    <location>
        <begin position="20"/>
        <end position="38"/>
    </location>
</feature>
<keyword evidence="2" id="KW-0812">Transmembrane</keyword>
<dbReference type="EMBL" id="JAAIVB010000011">
    <property type="protein sequence ID" value="NEX60231.1"/>
    <property type="molecule type" value="Genomic_DNA"/>
</dbReference>
<evidence type="ECO:0000256" key="1">
    <source>
        <dbReference type="SAM" id="MobiDB-lite"/>
    </source>
</evidence>
<evidence type="ECO:0000313" key="5">
    <source>
        <dbReference type="Proteomes" id="UP000482155"/>
    </source>
</evidence>
<proteinExistence type="predicted"/>
<feature type="domain" description="NERD" evidence="3">
    <location>
        <begin position="40"/>
        <end position="158"/>
    </location>
</feature>